<dbReference type="AlphaFoldDB" id="A0AA38C0P5"/>
<accession>A0AA38C0P5</accession>
<organism evidence="1 2">
    <name type="scientific">Taxus chinensis</name>
    <name type="common">Chinese yew</name>
    <name type="synonym">Taxus wallichiana var. chinensis</name>
    <dbReference type="NCBI Taxonomy" id="29808"/>
    <lineage>
        <taxon>Eukaryota</taxon>
        <taxon>Viridiplantae</taxon>
        <taxon>Streptophyta</taxon>
        <taxon>Embryophyta</taxon>
        <taxon>Tracheophyta</taxon>
        <taxon>Spermatophyta</taxon>
        <taxon>Pinopsida</taxon>
        <taxon>Pinidae</taxon>
        <taxon>Conifers II</taxon>
        <taxon>Cupressales</taxon>
        <taxon>Taxaceae</taxon>
        <taxon>Taxus</taxon>
    </lineage>
</organism>
<proteinExistence type="predicted"/>
<protein>
    <submittedName>
        <fullName evidence="1">Uncharacterized protein</fullName>
    </submittedName>
</protein>
<dbReference type="EMBL" id="JAHRHJ020003813">
    <property type="protein sequence ID" value="KAH9288914.1"/>
    <property type="molecule type" value="Genomic_DNA"/>
</dbReference>
<evidence type="ECO:0000313" key="2">
    <source>
        <dbReference type="Proteomes" id="UP000824469"/>
    </source>
</evidence>
<keyword evidence="2" id="KW-1185">Reference proteome</keyword>
<evidence type="ECO:0000313" key="1">
    <source>
        <dbReference type="EMBL" id="KAH9288914.1"/>
    </source>
</evidence>
<gene>
    <name evidence="1" type="ORF">KI387_033031</name>
</gene>
<dbReference type="Proteomes" id="UP000824469">
    <property type="component" value="Unassembled WGS sequence"/>
</dbReference>
<sequence>NNIVGQPACWKRSKERPLLYYNMPATCAWEFVSRPHQVQNYIEDEEKVVAAIKADS</sequence>
<feature type="non-terminal residue" evidence="1">
    <location>
        <position position="56"/>
    </location>
</feature>
<reference evidence="1 2" key="1">
    <citation type="journal article" date="2021" name="Nat. Plants">
        <title>The Taxus genome provides insights into paclitaxel biosynthesis.</title>
        <authorList>
            <person name="Xiong X."/>
            <person name="Gou J."/>
            <person name="Liao Q."/>
            <person name="Li Y."/>
            <person name="Zhou Q."/>
            <person name="Bi G."/>
            <person name="Li C."/>
            <person name="Du R."/>
            <person name="Wang X."/>
            <person name="Sun T."/>
            <person name="Guo L."/>
            <person name="Liang H."/>
            <person name="Lu P."/>
            <person name="Wu Y."/>
            <person name="Zhang Z."/>
            <person name="Ro D.K."/>
            <person name="Shang Y."/>
            <person name="Huang S."/>
            <person name="Yan J."/>
        </authorList>
    </citation>
    <scope>NUCLEOTIDE SEQUENCE [LARGE SCALE GENOMIC DNA]</scope>
    <source>
        <strain evidence="1">Ta-2019</strain>
    </source>
</reference>
<name>A0AA38C0P5_TAXCH</name>
<feature type="non-terminal residue" evidence="1">
    <location>
        <position position="1"/>
    </location>
</feature>
<comment type="caution">
    <text evidence="1">The sequence shown here is derived from an EMBL/GenBank/DDBJ whole genome shotgun (WGS) entry which is preliminary data.</text>
</comment>